<dbReference type="SUPFAM" id="SSF90123">
    <property type="entry name" value="ABC transporter transmembrane region"/>
    <property type="match status" value="2"/>
</dbReference>
<keyword evidence="17" id="KW-0406">Ion transport</keyword>
<dbReference type="InterPro" id="IPR003593">
    <property type="entry name" value="AAA+_ATPase"/>
</dbReference>
<dbReference type="PROSITE" id="PS00211">
    <property type="entry name" value="ABC_TRANSPORTER_1"/>
    <property type="match status" value="2"/>
</dbReference>
<dbReference type="InterPro" id="IPR009147">
    <property type="entry name" value="CFTR/ABCC7"/>
</dbReference>
<keyword evidence="10" id="KW-0597">Phosphoprotein</keyword>
<evidence type="ECO:0000256" key="27">
    <source>
        <dbReference type="ARBA" id="ARBA00033163"/>
    </source>
</evidence>
<dbReference type="PANTHER" id="PTHR24223:SF456">
    <property type="entry name" value="MULTIDRUG RESISTANCE-ASSOCIATED PROTEIN LETHAL(2)03659"/>
    <property type="match status" value="1"/>
</dbReference>
<dbReference type="InterPro" id="IPR050173">
    <property type="entry name" value="ABC_transporter_C-like"/>
</dbReference>
<keyword evidence="21" id="KW-0868">Chloride</keyword>
<dbReference type="SMART" id="SM00382">
    <property type="entry name" value="AAA"/>
    <property type="match status" value="2"/>
</dbReference>
<evidence type="ECO:0000256" key="31">
    <source>
        <dbReference type="SAM" id="MobiDB-lite"/>
    </source>
</evidence>
<keyword evidence="22" id="KW-0413">Isomerase</keyword>
<feature type="transmembrane region" description="Helical" evidence="32">
    <location>
        <begin position="869"/>
        <end position="895"/>
    </location>
</feature>
<evidence type="ECO:0000256" key="11">
    <source>
        <dbReference type="ARBA" id="ARBA00022692"/>
    </source>
</evidence>
<evidence type="ECO:0000256" key="1">
    <source>
        <dbReference type="ARBA" id="ARBA00004195"/>
    </source>
</evidence>
<dbReference type="Pfam" id="PF00005">
    <property type="entry name" value="ABC_tran"/>
    <property type="match status" value="2"/>
</dbReference>
<evidence type="ECO:0000256" key="4">
    <source>
        <dbReference type="ARBA" id="ARBA00004520"/>
    </source>
</evidence>
<dbReference type="InterPro" id="IPR003439">
    <property type="entry name" value="ABC_transporter-like_ATP-bd"/>
</dbReference>
<comment type="catalytic activity">
    <reaction evidence="24">
        <text>chloride(in) = chloride(out)</text>
        <dbReference type="Rhea" id="RHEA:29823"/>
        <dbReference type="ChEBI" id="CHEBI:17996"/>
    </reaction>
</comment>
<feature type="domain" description="ABC transmembrane type-1" evidence="34">
    <location>
        <begin position="794"/>
        <end position="1108"/>
    </location>
</feature>
<evidence type="ECO:0000256" key="7">
    <source>
        <dbReference type="ARBA" id="ARBA00012195"/>
    </source>
</evidence>
<evidence type="ECO:0000256" key="9">
    <source>
        <dbReference type="ARBA" id="ARBA00022448"/>
    </source>
</evidence>
<evidence type="ECO:0000256" key="10">
    <source>
        <dbReference type="ARBA" id="ARBA00022553"/>
    </source>
</evidence>
<evidence type="ECO:0000256" key="21">
    <source>
        <dbReference type="ARBA" id="ARBA00023214"/>
    </source>
</evidence>
<feature type="transmembrane region" description="Helical" evidence="32">
    <location>
        <begin position="783"/>
        <end position="807"/>
    </location>
</feature>
<evidence type="ECO:0000256" key="3">
    <source>
        <dbReference type="ARBA" id="ARBA00004477"/>
    </source>
</evidence>
<keyword evidence="36" id="KW-1185">Reference proteome</keyword>
<protein>
    <recommendedName>
        <fullName evidence="8">Cystic fibrosis transmembrane conductance regulator</fullName>
        <ecNumber evidence="7">5.6.1.6</ecNumber>
    </recommendedName>
    <alternativeName>
        <fullName evidence="25">ATP-binding cassette sub-family C member 7</fullName>
    </alternativeName>
    <alternativeName>
        <fullName evidence="26">Channel conductance-controlling ATPase</fullName>
    </alternativeName>
    <alternativeName>
        <fullName evidence="27">cAMP-dependent chloride channel</fullName>
    </alternativeName>
</protein>
<dbReference type="SUPFAM" id="SSF52540">
    <property type="entry name" value="P-loop containing nucleoside triphosphate hydrolases"/>
    <property type="match status" value="2"/>
</dbReference>
<dbReference type="Gene3D" id="3.40.50.300">
    <property type="entry name" value="P-loop containing nucleotide triphosphate hydrolases"/>
    <property type="match status" value="2"/>
</dbReference>
<evidence type="ECO:0000256" key="32">
    <source>
        <dbReference type="SAM" id="Phobius"/>
    </source>
</evidence>
<evidence type="ECO:0000256" key="5">
    <source>
        <dbReference type="ARBA" id="ARBA00009118"/>
    </source>
</evidence>
<comment type="catalytic activity">
    <reaction evidence="28">
        <text>ATP + H2O + closed Cl(-) channel = ADP + phosphate + open Cl(-) channel.</text>
        <dbReference type="EC" id="5.6.1.6"/>
    </reaction>
</comment>
<name>A0ABP1RE02_9HEXA</name>
<organism evidence="35 36">
    <name type="scientific">Orchesella dallaii</name>
    <dbReference type="NCBI Taxonomy" id="48710"/>
    <lineage>
        <taxon>Eukaryota</taxon>
        <taxon>Metazoa</taxon>
        <taxon>Ecdysozoa</taxon>
        <taxon>Arthropoda</taxon>
        <taxon>Hexapoda</taxon>
        <taxon>Collembola</taxon>
        <taxon>Entomobryomorpha</taxon>
        <taxon>Entomobryoidea</taxon>
        <taxon>Orchesellidae</taxon>
        <taxon>Orchesellinae</taxon>
        <taxon>Orchesella</taxon>
    </lineage>
</organism>
<feature type="domain" description="ABC transporter" evidence="33">
    <location>
        <begin position="425"/>
        <end position="648"/>
    </location>
</feature>
<evidence type="ECO:0000256" key="28">
    <source>
        <dbReference type="ARBA" id="ARBA00034073"/>
    </source>
</evidence>
<evidence type="ECO:0000256" key="26">
    <source>
        <dbReference type="ARBA" id="ARBA00031358"/>
    </source>
</evidence>
<comment type="subcellular location">
    <subcellularLocation>
        <location evidence="2">Apical cell membrane</location>
        <topology evidence="2">Multi-pass membrane protein</topology>
    </subcellularLocation>
    <subcellularLocation>
        <location evidence="4">Early endosome membrane</location>
        <topology evidence="4">Multi-pass membrane protein</topology>
    </subcellularLocation>
    <subcellularLocation>
        <location evidence="3">Endoplasmic reticulum membrane</location>
        <topology evidence="3">Multi-pass membrane protein</topology>
    </subcellularLocation>
    <subcellularLocation>
        <location evidence="1">Recycling endosome membrane</location>
        <topology evidence="1">Multi-pass membrane protein</topology>
    </subcellularLocation>
</comment>
<evidence type="ECO:0000256" key="6">
    <source>
        <dbReference type="ARBA" id="ARBA00009726"/>
    </source>
</evidence>
<dbReference type="EMBL" id="CAXLJM020000072">
    <property type="protein sequence ID" value="CAL8127052.1"/>
    <property type="molecule type" value="Genomic_DNA"/>
</dbReference>
<feature type="transmembrane region" description="Helical" evidence="32">
    <location>
        <begin position="1081"/>
        <end position="1100"/>
    </location>
</feature>
<comment type="caution">
    <text evidence="35">The sequence shown here is derived from an EMBL/GenBank/DDBJ whole genome shotgun (WGS) entry which is preliminary data.</text>
</comment>
<dbReference type="PRINTS" id="PR01851">
    <property type="entry name" value="CYSFIBREGLTR"/>
</dbReference>
<keyword evidence="15" id="KW-0067">ATP-binding</keyword>
<evidence type="ECO:0000256" key="30">
    <source>
        <dbReference type="ARBA" id="ARBA00048778"/>
    </source>
</evidence>
<dbReference type="EC" id="5.6.1.6" evidence="7"/>
<feature type="transmembrane region" description="Helical" evidence="32">
    <location>
        <begin position="209"/>
        <end position="229"/>
    </location>
</feature>
<dbReference type="InterPro" id="IPR027417">
    <property type="entry name" value="P-loop_NTPase"/>
</dbReference>
<evidence type="ECO:0000256" key="19">
    <source>
        <dbReference type="ARBA" id="ARBA00023173"/>
    </source>
</evidence>
<feature type="transmembrane region" description="Helical" evidence="32">
    <location>
        <begin position="1051"/>
        <end position="1074"/>
    </location>
</feature>
<feature type="region of interest" description="Disordered" evidence="31">
    <location>
        <begin position="742"/>
        <end position="767"/>
    </location>
</feature>
<comment type="similarity">
    <text evidence="6">Belongs to the ABC transporter superfamily. ABCC family. Conjugate transporter (TC 3.A.1.208) subfamily.</text>
</comment>
<evidence type="ECO:0000256" key="18">
    <source>
        <dbReference type="ARBA" id="ARBA00023136"/>
    </source>
</evidence>
<dbReference type="InterPro" id="IPR036640">
    <property type="entry name" value="ABC1_TM_sf"/>
</dbReference>
<evidence type="ECO:0000256" key="22">
    <source>
        <dbReference type="ARBA" id="ARBA00023235"/>
    </source>
</evidence>
<evidence type="ECO:0000313" key="35">
    <source>
        <dbReference type="EMBL" id="CAL8127052.1"/>
    </source>
</evidence>
<feature type="compositionally biased region" description="Low complexity" evidence="31">
    <location>
        <begin position="743"/>
        <end position="759"/>
    </location>
</feature>
<gene>
    <name evidence="35" type="ORF">ODALV1_LOCUS21676</name>
</gene>
<proteinExistence type="inferred from homology"/>
<accession>A0ABP1RE02</accession>
<comment type="catalytic activity">
    <reaction evidence="30">
        <text>ATP + H2O = ADP + phosphate + H(+)</text>
        <dbReference type="Rhea" id="RHEA:13065"/>
        <dbReference type="ChEBI" id="CHEBI:15377"/>
        <dbReference type="ChEBI" id="CHEBI:15378"/>
        <dbReference type="ChEBI" id="CHEBI:30616"/>
        <dbReference type="ChEBI" id="CHEBI:43474"/>
        <dbReference type="ChEBI" id="CHEBI:456216"/>
    </reaction>
    <physiologicalReaction direction="left-to-right" evidence="30">
        <dbReference type="Rhea" id="RHEA:13066"/>
    </physiologicalReaction>
</comment>
<feature type="domain" description="ABC transporter" evidence="33">
    <location>
        <begin position="1146"/>
        <end position="1379"/>
    </location>
</feature>
<evidence type="ECO:0000259" key="34">
    <source>
        <dbReference type="PROSITE" id="PS50929"/>
    </source>
</evidence>
<keyword evidence="11 32" id="KW-0812">Transmembrane</keyword>
<dbReference type="CDD" id="cd03244">
    <property type="entry name" value="ABCC_MRP_domain2"/>
    <property type="match status" value="1"/>
</dbReference>
<dbReference type="Gene3D" id="1.20.1560.10">
    <property type="entry name" value="ABC transporter type 1, transmembrane domain"/>
    <property type="match status" value="2"/>
</dbReference>
<evidence type="ECO:0000256" key="23">
    <source>
        <dbReference type="ARBA" id="ARBA00023303"/>
    </source>
</evidence>
<evidence type="ECO:0000256" key="8">
    <source>
        <dbReference type="ARBA" id="ARBA00016668"/>
    </source>
</evidence>
<feature type="transmembrane region" description="Helical" evidence="32">
    <location>
        <begin position="135"/>
        <end position="152"/>
    </location>
</feature>
<comment type="similarity">
    <text evidence="5">Belongs to the ABC transporter superfamily. ABCC family. CFTR transporter (TC 3.A.1.202) subfamily.</text>
</comment>
<evidence type="ECO:0000259" key="33">
    <source>
        <dbReference type="PROSITE" id="PS50893"/>
    </source>
</evidence>
<evidence type="ECO:0000256" key="13">
    <source>
        <dbReference type="ARBA" id="ARBA00022753"/>
    </source>
</evidence>
<feature type="transmembrane region" description="Helical" evidence="32">
    <location>
        <begin position="89"/>
        <end position="107"/>
    </location>
</feature>
<keyword evidence="19" id="KW-0869">Chloride channel</keyword>
<evidence type="ECO:0000256" key="2">
    <source>
        <dbReference type="ARBA" id="ARBA00004424"/>
    </source>
</evidence>
<evidence type="ECO:0000256" key="16">
    <source>
        <dbReference type="ARBA" id="ARBA00022989"/>
    </source>
</evidence>
<evidence type="ECO:0000256" key="15">
    <source>
        <dbReference type="ARBA" id="ARBA00022840"/>
    </source>
</evidence>
<dbReference type="CDD" id="cd18593">
    <property type="entry name" value="ABC_6TM_MRP4_D1_like"/>
    <property type="match status" value="1"/>
</dbReference>
<dbReference type="CDD" id="cd03250">
    <property type="entry name" value="ABCC_MRP_domain1"/>
    <property type="match status" value="1"/>
</dbReference>
<feature type="transmembrane region" description="Helical" evidence="32">
    <location>
        <begin position="363"/>
        <end position="385"/>
    </location>
</feature>
<dbReference type="InterPro" id="IPR011527">
    <property type="entry name" value="ABC1_TM_dom"/>
</dbReference>
<keyword evidence="18 32" id="KW-0472">Membrane</keyword>
<evidence type="ECO:0000256" key="20">
    <source>
        <dbReference type="ARBA" id="ARBA00023180"/>
    </source>
</evidence>
<keyword evidence="14" id="KW-0256">Endoplasmic reticulum</keyword>
<keyword evidence="20" id="KW-0325">Glycoprotein</keyword>
<keyword evidence="9" id="KW-0813">Transport</keyword>
<feature type="transmembrane region" description="Helical" evidence="32">
    <location>
        <begin position="323"/>
        <end position="343"/>
    </location>
</feature>
<evidence type="ECO:0000256" key="29">
    <source>
        <dbReference type="ARBA" id="ARBA00044653"/>
    </source>
</evidence>
<dbReference type="PROSITE" id="PS50929">
    <property type="entry name" value="ABC_TM1F"/>
    <property type="match status" value="2"/>
</dbReference>
<evidence type="ECO:0000256" key="17">
    <source>
        <dbReference type="ARBA" id="ARBA00023065"/>
    </source>
</evidence>
<evidence type="ECO:0000256" key="24">
    <source>
        <dbReference type="ARBA" id="ARBA00024167"/>
    </source>
</evidence>
<dbReference type="InterPro" id="IPR030240">
    <property type="entry name" value="ABCC4_TMD1"/>
</dbReference>
<comment type="catalytic activity">
    <reaction evidence="29">
        <text>hydrogencarbonate(in) = hydrogencarbonate(out)</text>
        <dbReference type="Rhea" id="RHEA:28695"/>
        <dbReference type="ChEBI" id="CHEBI:17544"/>
    </reaction>
</comment>
<feature type="transmembrane region" description="Helical" evidence="32">
    <location>
        <begin position="954"/>
        <end position="982"/>
    </location>
</feature>
<dbReference type="Proteomes" id="UP001642540">
    <property type="component" value="Unassembled WGS sequence"/>
</dbReference>
<feature type="transmembrane region" description="Helical" evidence="32">
    <location>
        <begin position="16"/>
        <end position="33"/>
    </location>
</feature>
<dbReference type="Pfam" id="PF00664">
    <property type="entry name" value="ABC_membrane"/>
    <property type="match status" value="2"/>
</dbReference>
<dbReference type="PANTHER" id="PTHR24223">
    <property type="entry name" value="ATP-BINDING CASSETTE SUB-FAMILY C"/>
    <property type="match status" value="1"/>
</dbReference>
<evidence type="ECO:0000256" key="12">
    <source>
        <dbReference type="ARBA" id="ARBA00022741"/>
    </source>
</evidence>
<feature type="domain" description="ABC transmembrane type-1" evidence="34">
    <location>
        <begin position="111"/>
        <end position="379"/>
    </location>
</feature>
<sequence>MNPDDLPVSPREKASFLSRVFFSWLFTFFRLGSKRELELSDLYRLESENKSENLGNRLAKAWREEISGAEKWKSMTKVKNQKTPSLLRALVKVFFWQYAVLGLIAFFEECFLKIVQPIFLGLIIRYCAGEFEDPYGYVFAGGLLLASALYTAHHHPYFFFTQHCGMQIRVATSSLIYRKSLKLSQAAIGKTNVGQMVNLLSNDVNRFDLCVGFLHYLWIGPIQIAIVTYILWGYFGWPCLTGVALLVLFVPFQSQMGRLFGKLRLQVAERTDRRVRIMSEIVNAIRIIKIYAWEKSFAKLVADAREDEISFIRKTAILRAINLSCYYISSKVVVFLTLLTYVLMGNYLSAEKVFVTLSLYNNVRLIITLFFPNAISCLAESLVSIRRLQNFLMMEERIAAPEAIQPLKNIKGHSGHKQDKTEIGVTVSNLYARWNKDADLLTLDSINLSVKEGQLAAVVGSIGSGKTSLLQALLHELPTTAGSLKINGKLAYTCQEPWIFSGSVRENILFGLDYEYDRYHRVIQACALSKDLTLLPFQDQTLVGDRGTSLSGGQKARINLARAVYANADIYLFDDPLSAVDAEVAKHIFENCINGLLKEKARILVTHQLQFLKPADEIILLNRGKIEARGNYKELIKTGINFVQMLHLEEIATPKPDDIQNGNPAQALKMKGMGHEIGSGSSGFRRSASMSLLEMGALANAMIPEDFQWEDEPMIVKSYGRQYDRRDSRPLLPHFRQPKKVYGTFSSGSSDNSGSGETGPLVQQQHEEATTAGEIGLPLYWKYISAGASCFGLLLLFSSNILVQFLFSGSDYWLQYWTKMEESRAPISAQIAELNSTDQEIIITVSDKPMAINASEVLDYIEGSRTTQVYIYCGLVGTLFIVSLIRTAAFLNMCLNSSIQLHKRLFQGVLRAGMRFFEINPAGRVLNRFAKDIGIIDEMLPPTLFDTVEVALQVIGVITIVSVNNIILLAPSLLLGVIFYFIRKFYLKTARSVKRLEGVARSPVFSHLSTSLYGLTTIRAMKVEQQFEKQFDAHQDLHSASWYLFLATARWLGIVVDWCSVFYIGTVSFSFLFMKSSESSAIGLSIAAAMSLTGMFQWGVRQSAECENQMISVERVKEYADLEPEASLESKPGLKPPPTWPSKGEVVFKNLVMRYGTDSPVLKNITCVFKSHEKVGIVGRTGAGKSSLITALFRITEPHKGDIEIDGLSILRLGLHDLRQKISIIPQDPVLFNSTLRRNLDPFGDFKDEELWIVLEEVYLAGSIRECPAGLDTQIAEGGSNFSVGQRQLICLGRAILRKNKILVLDEATANVDHETDALIQRTIREKFANCTVLTIAHRLHTIIDNDRVLVLDAGEIKEYDDPYVLLLNEDSALSQLVETTGRATAANLFHMAKAAHDRRKLTTMERVLEVNENINDSEFTTHPQ</sequence>
<keyword evidence="13" id="KW-0967">Endosome</keyword>
<evidence type="ECO:0000256" key="25">
    <source>
        <dbReference type="ARBA" id="ARBA00029720"/>
    </source>
</evidence>
<keyword evidence="16 32" id="KW-1133">Transmembrane helix</keyword>
<reference evidence="35 36" key="1">
    <citation type="submission" date="2024-08" db="EMBL/GenBank/DDBJ databases">
        <authorList>
            <person name="Cucini C."/>
            <person name="Frati F."/>
        </authorList>
    </citation>
    <scope>NUCLEOTIDE SEQUENCE [LARGE SCALE GENOMIC DNA]</scope>
</reference>
<dbReference type="InterPro" id="IPR017871">
    <property type="entry name" value="ABC_transporter-like_CS"/>
</dbReference>
<evidence type="ECO:0000256" key="14">
    <source>
        <dbReference type="ARBA" id="ARBA00022824"/>
    </source>
</evidence>
<evidence type="ECO:0000313" key="36">
    <source>
        <dbReference type="Proteomes" id="UP001642540"/>
    </source>
</evidence>
<dbReference type="PROSITE" id="PS50893">
    <property type="entry name" value="ABC_TRANSPORTER_2"/>
    <property type="match status" value="2"/>
</dbReference>
<feature type="transmembrane region" description="Helical" evidence="32">
    <location>
        <begin position="235"/>
        <end position="252"/>
    </location>
</feature>
<keyword evidence="23" id="KW-0407">Ion channel</keyword>
<keyword evidence="12" id="KW-0547">Nucleotide-binding</keyword>